<keyword evidence="10 11" id="KW-0675">Receptor</keyword>
<comment type="similarity">
    <text evidence="2 11">Belongs to the ERD2 family.</text>
</comment>
<evidence type="ECO:0000256" key="5">
    <source>
        <dbReference type="ARBA" id="ARBA00022824"/>
    </source>
</evidence>
<gene>
    <name evidence="12" type="ORF">Cni_G14304</name>
</gene>
<evidence type="ECO:0000256" key="11">
    <source>
        <dbReference type="RuleBase" id="RU000634"/>
    </source>
</evidence>
<proteinExistence type="inferred from homology"/>
<organism evidence="12 13">
    <name type="scientific">Canna indica</name>
    <name type="common">Indian-shot</name>
    <dbReference type="NCBI Taxonomy" id="4628"/>
    <lineage>
        <taxon>Eukaryota</taxon>
        <taxon>Viridiplantae</taxon>
        <taxon>Streptophyta</taxon>
        <taxon>Embryophyta</taxon>
        <taxon>Tracheophyta</taxon>
        <taxon>Spermatophyta</taxon>
        <taxon>Magnoliopsida</taxon>
        <taxon>Liliopsida</taxon>
        <taxon>Zingiberales</taxon>
        <taxon>Cannaceae</taxon>
        <taxon>Canna</taxon>
    </lineage>
</organism>
<keyword evidence="3 11" id="KW-0813">Transport</keyword>
<dbReference type="PROSITE" id="PS00952">
    <property type="entry name" value="ER_LUMEN_RECEPTOR_2"/>
    <property type="match status" value="1"/>
</dbReference>
<evidence type="ECO:0000256" key="4">
    <source>
        <dbReference type="ARBA" id="ARBA00022692"/>
    </source>
</evidence>
<evidence type="ECO:0000256" key="1">
    <source>
        <dbReference type="ARBA" id="ARBA00004477"/>
    </source>
</evidence>
<dbReference type="AlphaFoldDB" id="A0AAQ3KBT6"/>
<evidence type="ECO:0000256" key="7">
    <source>
        <dbReference type="ARBA" id="ARBA00022927"/>
    </source>
</evidence>
<evidence type="ECO:0000313" key="13">
    <source>
        <dbReference type="Proteomes" id="UP001327560"/>
    </source>
</evidence>
<dbReference type="GO" id="GO:0005789">
    <property type="term" value="C:endoplasmic reticulum membrane"/>
    <property type="evidence" value="ECO:0007669"/>
    <property type="project" value="UniProtKB-SubCell"/>
</dbReference>
<sequence>MNHSMRLRVDRLQMRRPAWSAVSHGGAHYETLLKSDNFLVLLFCWDHVQISSCKLHLVRPCQRAIDDMIDLSRAFRTRGLLALALDVRLSAGDEHLIRPRNIVHHLLLRLGHKQLKPGELCCFCSWQWSSRRHRGGREGERERERERERDECLQVSGGYDPSPQHHIAASQDSHHEILCRKEEDTFRHYFLIIPCLILALLIHHSFTIIEVCWTFSIYLEAVAILPQLLLLQRSRNIDNLTGNYVFFLGYVP</sequence>
<dbReference type="PANTHER" id="PTHR10585">
    <property type="entry name" value="ER LUMEN PROTEIN RETAINING RECEPTOR"/>
    <property type="match status" value="1"/>
</dbReference>
<dbReference type="GO" id="GO:0015031">
    <property type="term" value="P:protein transport"/>
    <property type="evidence" value="ECO:0007669"/>
    <property type="project" value="UniProtKB-KW"/>
</dbReference>
<evidence type="ECO:0000313" key="12">
    <source>
        <dbReference type="EMBL" id="WOL05575.1"/>
    </source>
</evidence>
<keyword evidence="8 11" id="KW-1133">Transmembrane helix</keyword>
<accession>A0AAQ3KBT6</accession>
<dbReference type="GO" id="GO:0046923">
    <property type="term" value="F:ER retention sequence binding"/>
    <property type="evidence" value="ECO:0007669"/>
    <property type="project" value="InterPro"/>
</dbReference>
<dbReference type="Proteomes" id="UP001327560">
    <property type="component" value="Chromosome 4"/>
</dbReference>
<evidence type="ECO:0000256" key="8">
    <source>
        <dbReference type="ARBA" id="ARBA00022989"/>
    </source>
</evidence>
<keyword evidence="7 11" id="KW-0653">Protein transport</keyword>
<keyword evidence="6" id="KW-0931">ER-Golgi transport</keyword>
<protein>
    <recommendedName>
        <fullName evidence="11">ER lumen protein-retaining receptor</fullName>
    </recommendedName>
</protein>
<comment type="caution">
    <text evidence="11">Lacks conserved residue(s) required for the propagation of feature annotation.</text>
</comment>
<feature type="transmembrane region" description="Helical" evidence="11">
    <location>
        <begin position="189"/>
        <end position="209"/>
    </location>
</feature>
<comment type="subcellular location">
    <subcellularLocation>
        <location evidence="1 11">Endoplasmic reticulum membrane</location>
        <topology evidence="1 11">Multi-pass membrane protein</topology>
    </subcellularLocation>
</comment>
<dbReference type="GO" id="GO:0006621">
    <property type="term" value="P:protein retention in ER lumen"/>
    <property type="evidence" value="ECO:0007669"/>
    <property type="project" value="InterPro"/>
</dbReference>
<dbReference type="InterPro" id="IPR000133">
    <property type="entry name" value="ER_ret_rcpt"/>
</dbReference>
<evidence type="ECO:0000256" key="9">
    <source>
        <dbReference type="ARBA" id="ARBA00023136"/>
    </source>
</evidence>
<evidence type="ECO:0000256" key="2">
    <source>
        <dbReference type="ARBA" id="ARBA00010120"/>
    </source>
</evidence>
<keyword evidence="9 11" id="KW-0472">Membrane</keyword>
<evidence type="ECO:0000256" key="6">
    <source>
        <dbReference type="ARBA" id="ARBA00022892"/>
    </source>
</evidence>
<dbReference type="Pfam" id="PF00810">
    <property type="entry name" value="ER_lumen_recept"/>
    <property type="match status" value="1"/>
</dbReference>
<dbReference type="PRINTS" id="PR00660">
    <property type="entry name" value="ERLUMENR"/>
</dbReference>
<evidence type="ECO:0000256" key="10">
    <source>
        <dbReference type="ARBA" id="ARBA00023170"/>
    </source>
</evidence>
<name>A0AAQ3KBT6_9LILI</name>
<keyword evidence="5 11" id="KW-0256">Endoplasmic reticulum</keyword>
<keyword evidence="4 11" id="KW-0812">Transmembrane</keyword>
<keyword evidence="13" id="KW-1185">Reference proteome</keyword>
<evidence type="ECO:0000256" key="3">
    <source>
        <dbReference type="ARBA" id="ARBA00022448"/>
    </source>
</evidence>
<reference evidence="12 13" key="1">
    <citation type="submission" date="2023-10" db="EMBL/GenBank/DDBJ databases">
        <title>Chromosome-scale genome assembly provides insights into flower coloration mechanisms of Canna indica.</title>
        <authorList>
            <person name="Li C."/>
        </authorList>
    </citation>
    <scope>NUCLEOTIDE SEQUENCE [LARGE SCALE GENOMIC DNA]</scope>
    <source>
        <tissue evidence="12">Flower</tissue>
    </source>
</reference>
<dbReference type="EMBL" id="CP136893">
    <property type="protein sequence ID" value="WOL05575.1"/>
    <property type="molecule type" value="Genomic_DNA"/>
</dbReference>
<dbReference type="GO" id="GO:0016192">
    <property type="term" value="P:vesicle-mediated transport"/>
    <property type="evidence" value="ECO:0007669"/>
    <property type="project" value="UniProtKB-KW"/>
</dbReference>